<reference evidence="1 2" key="1">
    <citation type="submission" date="2019-02" db="EMBL/GenBank/DDBJ databases">
        <title>Deep-cultivation of Planctomycetes and their phenomic and genomic characterization uncovers novel biology.</title>
        <authorList>
            <person name="Wiegand S."/>
            <person name="Jogler M."/>
            <person name="Boedeker C."/>
            <person name="Pinto D."/>
            <person name="Vollmers J."/>
            <person name="Rivas-Marin E."/>
            <person name="Kohn T."/>
            <person name="Peeters S.H."/>
            <person name="Heuer A."/>
            <person name="Rast P."/>
            <person name="Oberbeckmann S."/>
            <person name="Bunk B."/>
            <person name="Jeske O."/>
            <person name="Meyerdierks A."/>
            <person name="Storesund J.E."/>
            <person name="Kallscheuer N."/>
            <person name="Luecker S."/>
            <person name="Lage O.M."/>
            <person name="Pohl T."/>
            <person name="Merkel B.J."/>
            <person name="Hornburger P."/>
            <person name="Mueller R.-W."/>
            <person name="Bruemmer F."/>
            <person name="Labrenz M."/>
            <person name="Spormann A.M."/>
            <person name="Op den Camp H."/>
            <person name="Overmann J."/>
            <person name="Amann R."/>
            <person name="Jetten M.S.M."/>
            <person name="Mascher T."/>
            <person name="Medema M.H."/>
            <person name="Devos D.P."/>
            <person name="Kaster A.-K."/>
            <person name="Ovreas L."/>
            <person name="Rohde M."/>
            <person name="Galperin M.Y."/>
            <person name="Jogler C."/>
        </authorList>
    </citation>
    <scope>NUCLEOTIDE SEQUENCE [LARGE SCALE GENOMIC DNA]</scope>
    <source>
        <strain evidence="1 2">V6</strain>
    </source>
</reference>
<accession>A0A517WKU6</accession>
<name>A0A517WKU6_9PLAN</name>
<dbReference type="AlphaFoldDB" id="A0A517WKU6"/>
<evidence type="ECO:0000313" key="2">
    <source>
        <dbReference type="Proteomes" id="UP000320722"/>
    </source>
</evidence>
<dbReference type="EMBL" id="CP036347">
    <property type="protein sequence ID" value="QDU05888.1"/>
    <property type="molecule type" value="Genomic_DNA"/>
</dbReference>
<dbReference type="Proteomes" id="UP000320722">
    <property type="component" value="Chromosome"/>
</dbReference>
<dbReference type="RefSeq" id="WP_145044470.1">
    <property type="nucleotide sequence ID" value="NZ_CP036347.1"/>
</dbReference>
<proteinExistence type="predicted"/>
<protein>
    <submittedName>
        <fullName evidence="1">Uncharacterized protein</fullName>
    </submittedName>
</protein>
<sequence length="120" mass="14056">MKVFWDLKFHADNENDAREGLSDFEKSTGLSVGNPNLVKYWKMPEYFEIRFETDGFSDTPEQAIEELQLICDKIGNQWDSNSPMIYRDGQVEWHSIIDSKSSSIFVERLAWAHCQFIPMK</sequence>
<organism evidence="1 2">
    <name type="scientific">Gimesia chilikensis</name>
    <dbReference type="NCBI Taxonomy" id="2605989"/>
    <lineage>
        <taxon>Bacteria</taxon>
        <taxon>Pseudomonadati</taxon>
        <taxon>Planctomycetota</taxon>
        <taxon>Planctomycetia</taxon>
        <taxon>Planctomycetales</taxon>
        <taxon>Planctomycetaceae</taxon>
        <taxon>Gimesia</taxon>
    </lineage>
</organism>
<evidence type="ECO:0000313" key="1">
    <source>
        <dbReference type="EMBL" id="QDU05888.1"/>
    </source>
</evidence>
<gene>
    <name evidence="1" type="ORF">V6x_56320</name>
</gene>